<keyword evidence="4" id="KW-0680">Restriction system</keyword>
<dbReference type="RefSeq" id="WP_190941286.1">
    <property type="nucleotide sequence ID" value="NZ_JACJSI010000024.1"/>
</dbReference>
<dbReference type="EMBL" id="JACJSI010000024">
    <property type="protein sequence ID" value="MBD2530741.1"/>
    <property type="molecule type" value="Genomic_DNA"/>
</dbReference>
<evidence type="ECO:0000256" key="3">
    <source>
        <dbReference type="ARBA" id="ARBA00022691"/>
    </source>
</evidence>
<evidence type="ECO:0000313" key="5">
    <source>
        <dbReference type="EMBL" id="MBD2530741.1"/>
    </source>
</evidence>
<proteinExistence type="predicted"/>
<organism evidence="5 6">
    <name type="scientific">Nostoc flagelliforme FACHB-838</name>
    <dbReference type="NCBI Taxonomy" id="2692904"/>
    <lineage>
        <taxon>Bacteria</taxon>
        <taxon>Bacillati</taxon>
        <taxon>Cyanobacteriota</taxon>
        <taxon>Cyanophyceae</taxon>
        <taxon>Nostocales</taxon>
        <taxon>Nostocaceae</taxon>
        <taxon>Nostoc</taxon>
    </lineage>
</organism>
<evidence type="ECO:0000256" key="1">
    <source>
        <dbReference type="ARBA" id="ARBA00022603"/>
    </source>
</evidence>
<keyword evidence="6" id="KW-1185">Reference proteome</keyword>
<evidence type="ECO:0000256" key="2">
    <source>
        <dbReference type="ARBA" id="ARBA00022679"/>
    </source>
</evidence>
<comment type="caution">
    <text evidence="5">The sequence shown here is derived from an EMBL/GenBank/DDBJ whole genome shotgun (WGS) entry which is preliminary data.</text>
</comment>
<dbReference type="PROSITE" id="PS00093">
    <property type="entry name" value="N4_MTASE"/>
    <property type="match status" value="1"/>
</dbReference>
<sequence>MLFQQNQKAMAQAPAVGDRKCSPAVHSLIAITFLTSPPYAINWRSLKNKISLQNHM</sequence>
<protein>
    <submittedName>
        <fullName evidence="5">Uncharacterized protein</fullName>
    </submittedName>
</protein>
<dbReference type="InterPro" id="IPR017985">
    <property type="entry name" value="MeTrfase_CN4_CS"/>
</dbReference>
<evidence type="ECO:0000313" key="6">
    <source>
        <dbReference type="Proteomes" id="UP000623440"/>
    </source>
</evidence>
<keyword evidence="2" id="KW-0808">Transferase</keyword>
<reference evidence="5 6" key="1">
    <citation type="journal article" date="2020" name="ISME J.">
        <title>Comparative genomics reveals insights into cyanobacterial evolution and habitat adaptation.</title>
        <authorList>
            <person name="Chen M.Y."/>
            <person name="Teng W.K."/>
            <person name="Zhao L."/>
            <person name="Hu C.X."/>
            <person name="Zhou Y.K."/>
            <person name="Han B.P."/>
            <person name="Song L.R."/>
            <person name="Shu W.S."/>
        </authorList>
    </citation>
    <scope>NUCLEOTIDE SEQUENCE [LARGE SCALE GENOMIC DNA]</scope>
    <source>
        <strain evidence="5 6">FACHB-838</strain>
    </source>
</reference>
<accession>A0ABR8DPA5</accession>
<gene>
    <name evidence="5" type="ORF">H6G97_14620</name>
</gene>
<keyword evidence="3" id="KW-0949">S-adenosyl-L-methionine</keyword>
<name>A0ABR8DPA5_9NOSO</name>
<evidence type="ECO:0000256" key="4">
    <source>
        <dbReference type="ARBA" id="ARBA00022747"/>
    </source>
</evidence>
<keyword evidence="1" id="KW-0489">Methyltransferase</keyword>
<dbReference type="Proteomes" id="UP000623440">
    <property type="component" value="Unassembled WGS sequence"/>
</dbReference>